<dbReference type="Proteomes" id="UP000199455">
    <property type="component" value="Unassembled WGS sequence"/>
</dbReference>
<evidence type="ECO:0000313" key="1">
    <source>
        <dbReference type="EMBL" id="SDE45639.1"/>
    </source>
</evidence>
<keyword evidence="2" id="KW-1185">Reference proteome</keyword>
<evidence type="ECO:0008006" key="3">
    <source>
        <dbReference type="Google" id="ProtNLM"/>
    </source>
</evidence>
<dbReference type="STRING" id="390242.SAMN04488024_12229"/>
<accession>A0A1G7D287</accession>
<organism evidence="1 2">
    <name type="scientific">Pedobacter soli</name>
    <dbReference type="NCBI Taxonomy" id="390242"/>
    <lineage>
        <taxon>Bacteria</taxon>
        <taxon>Pseudomonadati</taxon>
        <taxon>Bacteroidota</taxon>
        <taxon>Sphingobacteriia</taxon>
        <taxon>Sphingobacteriales</taxon>
        <taxon>Sphingobacteriaceae</taxon>
        <taxon>Pedobacter</taxon>
    </lineage>
</organism>
<name>A0A1G7D287_9SPHI</name>
<sequence>MKTILVPTDFKLGSINIIDALVQNQPTETFHIIFVHAFKLSDSITDMLMLSRRSRDYENISDEFYQQLNQAKAKHAGRIEAIGLEYFYGSTVAAFKNFIEAFDVDCIAYLGGYNFTPINKYSIDPKFLTGRAGCPVIELTSATPLATENLIDTKIQETQLQEASA</sequence>
<proteinExistence type="predicted"/>
<dbReference type="RefSeq" id="WP_052266427.1">
    <property type="nucleotide sequence ID" value="NZ_FMZH01000022.1"/>
</dbReference>
<gene>
    <name evidence="1" type="ORF">SAMN04488024_12229</name>
</gene>
<dbReference type="SUPFAM" id="SSF52402">
    <property type="entry name" value="Adenine nucleotide alpha hydrolases-like"/>
    <property type="match status" value="1"/>
</dbReference>
<dbReference type="EMBL" id="FMZH01000022">
    <property type="protein sequence ID" value="SDE45639.1"/>
    <property type="molecule type" value="Genomic_DNA"/>
</dbReference>
<dbReference type="AlphaFoldDB" id="A0A1G7D287"/>
<reference evidence="2" key="1">
    <citation type="submission" date="2016-10" db="EMBL/GenBank/DDBJ databases">
        <authorList>
            <person name="Varghese N."/>
            <person name="Submissions S."/>
        </authorList>
    </citation>
    <scope>NUCLEOTIDE SEQUENCE [LARGE SCALE GENOMIC DNA]</scope>
    <source>
        <strain evidence="2">DSM 18609</strain>
    </source>
</reference>
<protein>
    <recommendedName>
        <fullName evidence="3">Universal stress protein family protein</fullName>
    </recommendedName>
</protein>
<evidence type="ECO:0000313" key="2">
    <source>
        <dbReference type="Proteomes" id="UP000199455"/>
    </source>
</evidence>